<evidence type="ECO:0000313" key="3">
    <source>
        <dbReference type="EMBL" id="EOA92038.1"/>
    </source>
</evidence>
<dbReference type="Proteomes" id="UP000016935">
    <property type="component" value="Unassembled WGS sequence"/>
</dbReference>
<keyword evidence="2" id="KW-1133">Transmembrane helix</keyword>
<reference evidence="3 4" key="1">
    <citation type="journal article" date="2012" name="PLoS Pathog.">
        <title>Diverse lifestyles and strategies of plant pathogenesis encoded in the genomes of eighteen Dothideomycetes fungi.</title>
        <authorList>
            <person name="Ohm R.A."/>
            <person name="Feau N."/>
            <person name="Henrissat B."/>
            <person name="Schoch C.L."/>
            <person name="Horwitz B.A."/>
            <person name="Barry K.W."/>
            <person name="Condon B.J."/>
            <person name="Copeland A.C."/>
            <person name="Dhillon B."/>
            <person name="Glaser F."/>
            <person name="Hesse C.N."/>
            <person name="Kosti I."/>
            <person name="LaButti K."/>
            <person name="Lindquist E.A."/>
            <person name="Lucas S."/>
            <person name="Salamov A.A."/>
            <person name="Bradshaw R.E."/>
            <person name="Ciuffetti L."/>
            <person name="Hamelin R.C."/>
            <person name="Kema G.H.J."/>
            <person name="Lawrence C."/>
            <person name="Scott J.A."/>
            <person name="Spatafora J.W."/>
            <person name="Turgeon B.G."/>
            <person name="de Wit P.J.G.M."/>
            <person name="Zhong S."/>
            <person name="Goodwin S.B."/>
            <person name="Grigoriev I.V."/>
        </authorList>
    </citation>
    <scope>NUCLEOTIDE SEQUENCE [LARGE SCALE GENOMIC DNA]</scope>
    <source>
        <strain evidence="4">28A</strain>
    </source>
</reference>
<dbReference type="OrthoDB" id="422736at2759"/>
<organism evidence="3 4">
    <name type="scientific">Exserohilum turcicum (strain 28A)</name>
    <name type="common">Northern leaf blight fungus</name>
    <name type="synonym">Setosphaeria turcica</name>
    <dbReference type="NCBI Taxonomy" id="671987"/>
    <lineage>
        <taxon>Eukaryota</taxon>
        <taxon>Fungi</taxon>
        <taxon>Dikarya</taxon>
        <taxon>Ascomycota</taxon>
        <taxon>Pezizomycotina</taxon>
        <taxon>Dothideomycetes</taxon>
        <taxon>Pleosporomycetidae</taxon>
        <taxon>Pleosporales</taxon>
        <taxon>Pleosporineae</taxon>
        <taxon>Pleosporaceae</taxon>
        <taxon>Exserohilum</taxon>
    </lineage>
</organism>
<gene>
    <name evidence="3" type="ORF">SETTUDRAFT_40913</name>
</gene>
<dbReference type="AlphaFoldDB" id="R0KGP9"/>
<name>R0KGP9_EXST2</name>
<evidence type="ECO:0000256" key="2">
    <source>
        <dbReference type="SAM" id="Phobius"/>
    </source>
</evidence>
<dbReference type="HOGENOM" id="CLU_020425_3_0_1"/>
<dbReference type="STRING" id="671987.R0KGP9"/>
<reference evidence="3 4" key="2">
    <citation type="journal article" date="2013" name="PLoS Genet.">
        <title>Comparative genome structure, secondary metabolite, and effector coding capacity across Cochliobolus pathogens.</title>
        <authorList>
            <person name="Condon B.J."/>
            <person name="Leng Y."/>
            <person name="Wu D."/>
            <person name="Bushley K.E."/>
            <person name="Ohm R.A."/>
            <person name="Otillar R."/>
            <person name="Martin J."/>
            <person name="Schackwitz W."/>
            <person name="Grimwood J."/>
            <person name="MohdZainudin N."/>
            <person name="Xue C."/>
            <person name="Wang R."/>
            <person name="Manning V.A."/>
            <person name="Dhillon B."/>
            <person name="Tu Z.J."/>
            <person name="Steffenson B.J."/>
            <person name="Salamov A."/>
            <person name="Sun H."/>
            <person name="Lowry S."/>
            <person name="LaButti K."/>
            <person name="Han J."/>
            <person name="Copeland A."/>
            <person name="Lindquist E."/>
            <person name="Barry K."/>
            <person name="Schmutz J."/>
            <person name="Baker S.E."/>
            <person name="Ciuffetti L.M."/>
            <person name="Grigoriev I.V."/>
            <person name="Zhong S."/>
            <person name="Turgeon B.G."/>
        </authorList>
    </citation>
    <scope>NUCLEOTIDE SEQUENCE [LARGE SCALE GENOMIC DNA]</scope>
    <source>
        <strain evidence="4">28A</strain>
    </source>
</reference>
<keyword evidence="2" id="KW-0812">Transmembrane</keyword>
<proteinExistence type="predicted"/>
<feature type="transmembrane region" description="Helical" evidence="2">
    <location>
        <begin position="32"/>
        <end position="49"/>
    </location>
</feature>
<evidence type="ECO:0000313" key="4">
    <source>
        <dbReference type="Proteomes" id="UP000016935"/>
    </source>
</evidence>
<dbReference type="eggNOG" id="ENOG502SKSW">
    <property type="taxonomic scope" value="Eukaryota"/>
</dbReference>
<accession>R0KGP9</accession>
<keyword evidence="4" id="KW-1185">Reference proteome</keyword>
<protein>
    <submittedName>
        <fullName evidence="3">Uncharacterized protein</fullName>
    </submittedName>
</protein>
<dbReference type="EMBL" id="KB908481">
    <property type="protein sequence ID" value="EOA92038.1"/>
    <property type="molecule type" value="Genomic_DNA"/>
</dbReference>
<dbReference type="GeneID" id="19404654"/>
<dbReference type="PANTHER" id="PTHR36587">
    <property type="entry name" value="EXPRESSION SITE-ASSOCIATED GENE 3 (ESAG3)-LIKE PROTEIN"/>
    <property type="match status" value="1"/>
</dbReference>
<feature type="region of interest" description="Disordered" evidence="1">
    <location>
        <begin position="417"/>
        <end position="448"/>
    </location>
</feature>
<keyword evidence="2" id="KW-0472">Membrane</keyword>
<dbReference type="PANTHER" id="PTHR36587:SF2">
    <property type="entry name" value="EXPRESSION SITE-ASSOCIATED GENE 3 (ESAG3)-LIKE PROTEIN"/>
    <property type="match status" value="1"/>
</dbReference>
<evidence type="ECO:0000256" key="1">
    <source>
        <dbReference type="SAM" id="MobiDB-lite"/>
    </source>
</evidence>
<dbReference type="CDD" id="cd22997">
    <property type="entry name" value="GT_LH"/>
    <property type="match status" value="1"/>
</dbReference>
<dbReference type="RefSeq" id="XP_008020296.1">
    <property type="nucleotide sequence ID" value="XM_008022105.1"/>
</dbReference>
<sequence>MAVDLDYLSPTRSPKEVGGAAIQWVCTRRGRAMVLTVFLCTVLMVMAGMRNQEALSSRYNNISTYYPWTQHLPSLPNIIQSPFKTPSELTLQLENGQVDRVPARLKKTTPNFHLIMPAESDTIDFCKTTASAMMLNYPPVTAVGLRGNFESDEKRQREILQRTLKYLSNKQFVKDHDLILIVDGENTWFQLPSNVIVSQYKRLLVDANVRLLKRYGRNKDGYQKFNQTIVFGADKQCQGDDKACGYVAHSIFSDNLYTTETARRISQMPAKFLNARMVMGPASDLRALYRAAQQKFIHRQSQSQTVQSVLATLFAEQQLSRDAAEVQTTNVGAKMKELLSFKEGKADAKHRLEHAQANFSNCTRQENCTRPDFAVGLDYAHVLFQPLAFNTKDELMLLVHDNSTNLSQYSHPGSIDKNLTLPAGLRDTKPPFSRPDLSKTSPSPHEHSAYISPLEYKADLDTLPERKLPWSEVPLIQNTYTGAVPAIIDASPAPNDHEAGPDITREQLWYSKYKRALLRRYFRTPQSPSGYHDSLVGGDRYWDARGGRGGIWTAAEQLWLAWGELDGVCGRLNQQRDVFGDEKGVWLHERERGYELWLALVQRGEKLKRRQLVQEAWKGLQQRTKRWDTKV</sequence>